<comment type="subunit">
    <text evidence="10">Homodimer.</text>
</comment>
<evidence type="ECO:0000313" key="13">
    <source>
        <dbReference type="Proteomes" id="UP001163441"/>
    </source>
</evidence>
<dbReference type="GO" id="GO:0005829">
    <property type="term" value="C:cytosol"/>
    <property type="evidence" value="ECO:0007669"/>
    <property type="project" value="TreeGrafter"/>
</dbReference>
<proteinExistence type="inferred from homology"/>
<dbReference type="PANTHER" id="PTHR42918">
    <property type="entry name" value="LYSYL-TRNA SYNTHETASE"/>
    <property type="match status" value="1"/>
</dbReference>
<comment type="subcellular location">
    <subcellularLocation>
        <location evidence="10">Cytoplasm</location>
    </subcellularLocation>
</comment>
<evidence type="ECO:0000256" key="7">
    <source>
        <dbReference type="ARBA" id="ARBA00022917"/>
    </source>
</evidence>
<keyword evidence="10 11" id="KW-0460">Magnesium</keyword>
<dbReference type="Proteomes" id="UP001163441">
    <property type="component" value="Chromosome"/>
</dbReference>
<keyword evidence="8 10" id="KW-0030">Aminoacyl-tRNA synthetase</keyword>
<dbReference type="EMBL" id="CP113403">
    <property type="protein sequence ID" value="WAI17641.1"/>
    <property type="molecule type" value="Genomic_DNA"/>
</dbReference>
<dbReference type="InterPro" id="IPR006195">
    <property type="entry name" value="aa-tRNA-synth_II"/>
</dbReference>
<dbReference type="SUPFAM" id="SSF55681">
    <property type="entry name" value="Class II aaRS and biotin synthetases"/>
    <property type="match status" value="1"/>
</dbReference>
<dbReference type="PRINTS" id="PR00982">
    <property type="entry name" value="TRNASYNTHLYS"/>
</dbReference>
<evidence type="ECO:0000256" key="9">
    <source>
        <dbReference type="ARBA" id="ARBA00048573"/>
    </source>
</evidence>
<dbReference type="GO" id="GO:0006430">
    <property type="term" value="P:lysyl-tRNA aminoacylation"/>
    <property type="evidence" value="ECO:0007669"/>
    <property type="project" value="UniProtKB-UniRule"/>
</dbReference>
<keyword evidence="2 10" id="KW-0963">Cytoplasm</keyword>
<dbReference type="InterPro" id="IPR044136">
    <property type="entry name" value="Lys-tRNA-ligase_II_N"/>
</dbReference>
<comment type="cofactor">
    <cofactor evidence="10 11">
        <name>Mg(2+)</name>
        <dbReference type="ChEBI" id="CHEBI:18420"/>
    </cofactor>
    <text evidence="10 11">Binds 3 Mg(2+) ions per subunit.</text>
</comment>
<dbReference type="Pfam" id="PF01336">
    <property type="entry name" value="tRNA_anti-codon"/>
    <property type="match status" value="1"/>
</dbReference>
<keyword evidence="5 10" id="KW-0547">Nucleotide-binding</keyword>
<keyword evidence="7 10" id="KW-0648">Protein biosynthesis</keyword>
<organism evidence="12 13">
    <name type="scientific">Buchnera aphidicola</name>
    <name type="common">Aphis craccivora</name>
    <dbReference type="NCBI Taxonomy" id="466616"/>
    <lineage>
        <taxon>Bacteria</taxon>
        <taxon>Pseudomonadati</taxon>
        <taxon>Pseudomonadota</taxon>
        <taxon>Gammaproteobacteria</taxon>
        <taxon>Enterobacterales</taxon>
        <taxon>Erwiniaceae</taxon>
        <taxon>Buchnera</taxon>
    </lineage>
</organism>
<dbReference type="GO" id="GO:0000287">
    <property type="term" value="F:magnesium ion binding"/>
    <property type="evidence" value="ECO:0007669"/>
    <property type="project" value="UniProtKB-UniRule"/>
</dbReference>
<evidence type="ECO:0000256" key="2">
    <source>
        <dbReference type="ARBA" id="ARBA00022490"/>
    </source>
</evidence>
<evidence type="ECO:0000313" key="12">
    <source>
        <dbReference type="EMBL" id="WAI17641.1"/>
    </source>
</evidence>
<comment type="similarity">
    <text evidence="1 10">Belongs to the class-II aminoacyl-tRNA synthetase family.</text>
</comment>
<accession>A0A4D6XNY9</accession>
<dbReference type="PANTHER" id="PTHR42918:SF15">
    <property type="entry name" value="LYSINE--TRNA LIGASE, CHLOROPLASTIC_MITOCHONDRIAL"/>
    <property type="match status" value="1"/>
</dbReference>
<dbReference type="GO" id="GO:0004824">
    <property type="term" value="F:lysine-tRNA ligase activity"/>
    <property type="evidence" value="ECO:0007669"/>
    <property type="project" value="UniProtKB-UniRule"/>
</dbReference>
<evidence type="ECO:0000256" key="3">
    <source>
        <dbReference type="ARBA" id="ARBA00022598"/>
    </source>
</evidence>
<feature type="binding site" evidence="10">
    <location>
        <position position="418"/>
    </location>
    <ligand>
        <name>Mg(2+)</name>
        <dbReference type="ChEBI" id="CHEBI:18420"/>
        <label>1</label>
    </ligand>
</feature>
<dbReference type="InterPro" id="IPR002313">
    <property type="entry name" value="Lys-tRNA-ligase_II"/>
</dbReference>
<dbReference type="GO" id="GO:0005524">
    <property type="term" value="F:ATP binding"/>
    <property type="evidence" value="ECO:0007669"/>
    <property type="project" value="UniProtKB-UniRule"/>
</dbReference>
<dbReference type="CDD" id="cd04322">
    <property type="entry name" value="LysRS_N"/>
    <property type="match status" value="1"/>
</dbReference>
<dbReference type="Gene3D" id="2.40.50.140">
    <property type="entry name" value="Nucleic acid-binding proteins"/>
    <property type="match status" value="1"/>
</dbReference>
<reference evidence="12" key="1">
    <citation type="submission" date="2022-11" db="EMBL/GenBank/DDBJ databases">
        <title>The whole genome sequencing of pests is an important tool to study the evolution of the plant-insect interaction and insecticide resistance.</title>
        <authorList>
            <person name="Kananovich Y."/>
        </authorList>
    </citation>
    <scope>NUCLEOTIDE SEQUENCE</scope>
    <source>
        <strain evidence="12">BSU_Aph_2016</strain>
    </source>
</reference>
<dbReference type="AlphaFoldDB" id="A0A4D6XNY9"/>
<evidence type="ECO:0000256" key="8">
    <source>
        <dbReference type="ARBA" id="ARBA00023146"/>
    </source>
</evidence>
<dbReference type="PROSITE" id="PS50862">
    <property type="entry name" value="AA_TRNA_LIGASE_II"/>
    <property type="match status" value="1"/>
</dbReference>
<keyword evidence="3 10" id="KW-0436">Ligase</keyword>
<evidence type="ECO:0000256" key="4">
    <source>
        <dbReference type="ARBA" id="ARBA00022723"/>
    </source>
</evidence>
<evidence type="ECO:0000256" key="6">
    <source>
        <dbReference type="ARBA" id="ARBA00022840"/>
    </source>
</evidence>
<dbReference type="Pfam" id="PF00152">
    <property type="entry name" value="tRNA-synt_2"/>
    <property type="match status" value="1"/>
</dbReference>
<comment type="catalytic activity">
    <reaction evidence="9 10 11">
        <text>tRNA(Lys) + L-lysine + ATP = L-lysyl-tRNA(Lys) + AMP + diphosphate</text>
        <dbReference type="Rhea" id="RHEA:20792"/>
        <dbReference type="Rhea" id="RHEA-COMP:9696"/>
        <dbReference type="Rhea" id="RHEA-COMP:9697"/>
        <dbReference type="ChEBI" id="CHEBI:30616"/>
        <dbReference type="ChEBI" id="CHEBI:32551"/>
        <dbReference type="ChEBI" id="CHEBI:33019"/>
        <dbReference type="ChEBI" id="CHEBI:78442"/>
        <dbReference type="ChEBI" id="CHEBI:78529"/>
        <dbReference type="ChEBI" id="CHEBI:456215"/>
        <dbReference type="EC" id="6.1.1.6"/>
    </reaction>
</comment>
<feature type="binding site" evidence="10">
    <location>
        <position position="418"/>
    </location>
    <ligand>
        <name>Mg(2+)</name>
        <dbReference type="ChEBI" id="CHEBI:18420"/>
        <label>2</label>
    </ligand>
</feature>
<dbReference type="SUPFAM" id="SSF50249">
    <property type="entry name" value="Nucleic acid-binding proteins"/>
    <property type="match status" value="1"/>
</dbReference>
<dbReference type="InterPro" id="IPR018149">
    <property type="entry name" value="Lys-tRNA-synth_II_C"/>
</dbReference>
<gene>
    <name evidence="10 12" type="primary">lysS</name>
    <name evidence="12" type="ORF">OWM53_02225</name>
</gene>
<dbReference type="OrthoDB" id="9762036at2"/>
<evidence type="ECO:0000256" key="11">
    <source>
        <dbReference type="RuleBase" id="RU000336"/>
    </source>
</evidence>
<dbReference type="RefSeq" id="WP_158360716.1">
    <property type="nucleotide sequence ID" value="NZ_CP034897.1"/>
</dbReference>
<name>A0A4D6XNY9_9GAMM</name>
<sequence length="502" mass="59141">MFKEINLTNNISNEKKIRKEKLIDMKKNGFSYPNHFKKTISSIKIHKLYGEKTSNELEKISIQVSIAGRMMQRRVMGKASFFILQDIEGQIQVYIKEKSITPKFYHECFKKWDIGDILGVNGYLFKTKTKELSIYAENIIILTKSLRSFPDKFHGLSNQEKRYRQRYLDLISNNQLYNIFKNRSNIIQLIRKFMIENKFLEVETPMLHNIPGGASARPFKTYHNEINKTMYLRIAPELYLKKLIIGGFERIFELNRSFRNEGVSTRHNPEFTMMEAYIAYADYQYMMNFTEKLLKTIINYLFNSKKIKYKEHYLNFETPFSQLTMKEAILKFNLNIHLSDLKNLKKIKKVANNIGIKIHEEWQIGKIENEIFEKTVEKHLIQPTFITEYPVEVSPLARRNNTDPNITDRFELFIAGYEIGNGFSELNDAKDQKLRFLNQIKTTEKENNKNIFYDADYIEALKYGLPPTAGLGIGIDRLIMILTNQKSIREVILFPTLRPSLK</sequence>
<dbReference type="HAMAP" id="MF_00252">
    <property type="entry name" value="Lys_tRNA_synth_class2"/>
    <property type="match status" value="1"/>
</dbReference>
<evidence type="ECO:0000256" key="10">
    <source>
        <dbReference type="HAMAP-Rule" id="MF_00252"/>
    </source>
</evidence>
<dbReference type="CDD" id="cd00775">
    <property type="entry name" value="LysRS_core"/>
    <property type="match status" value="1"/>
</dbReference>
<dbReference type="Gene3D" id="3.30.930.10">
    <property type="entry name" value="Bira Bifunctional Protein, Domain 2"/>
    <property type="match status" value="1"/>
</dbReference>
<dbReference type="EC" id="6.1.1.6" evidence="10"/>
<keyword evidence="6 10" id="KW-0067">ATP-binding</keyword>
<dbReference type="InterPro" id="IPR012340">
    <property type="entry name" value="NA-bd_OB-fold"/>
</dbReference>
<feature type="binding site" evidence="10">
    <location>
        <position position="411"/>
    </location>
    <ligand>
        <name>Mg(2+)</name>
        <dbReference type="ChEBI" id="CHEBI:18420"/>
        <label>1</label>
    </ligand>
</feature>
<dbReference type="GO" id="GO:0000049">
    <property type="term" value="F:tRNA binding"/>
    <property type="evidence" value="ECO:0007669"/>
    <property type="project" value="TreeGrafter"/>
</dbReference>
<dbReference type="NCBIfam" id="TIGR00499">
    <property type="entry name" value="lysS_bact"/>
    <property type="match status" value="1"/>
</dbReference>
<dbReference type="InterPro" id="IPR004365">
    <property type="entry name" value="NA-bd_OB_tRNA"/>
</dbReference>
<evidence type="ECO:0000256" key="1">
    <source>
        <dbReference type="ARBA" id="ARBA00008226"/>
    </source>
</evidence>
<dbReference type="FunFam" id="2.40.50.140:FF:000024">
    <property type="entry name" value="Lysine--tRNA ligase"/>
    <property type="match status" value="1"/>
</dbReference>
<protein>
    <recommendedName>
        <fullName evidence="10">Lysine--tRNA ligase</fullName>
        <ecNumber evidence="10">6.1.1.6</ecNumber>
    </recommendedName>
    <alternativeName>
        <fullName evidence="10">Lysyl-tRNA synthetase</fullName>
        <shortName evidence="10">LysRS</shortName>
    </alternativeName>
</protein>
<keyword evidence="4 10" id="KW-0479">Metal-binding</keyword>
<dbReference type="InterPro" id="IPR004364">
    <property type="entry name" value="Aa-tRNA-synt_II"/>
</dbReference>
<dbReference type="NCBIfam" id="NF001756">
    <property type="entry name" value="PRK00484.1"/>
    <property type="match status" value="1"/>
</dbReference>
<evidence type="ECO:0000256" key="5">
    <source>
        <dbReference type="ARBA" id="ARBA00022741"/>
    </source>
</evidence>
<dbReference type="InterPro" id="IPR045864">
    <property type="entry name" value="aa-tRNA-synth_II/BPL/LPL"/>
</dbReference>